<keyword evidence="3" id="KW-1185">Reference proteome</keyword>
<sequence>MKETWIGYDITKKSGRGRGVRVETKNAKPLFEIDLWNLTNRIKDCLPRTNNFVEAWYSAFSNMLIKHPSVYRSYSKQKKSEENIVKLETGTIFKLYCYLYLAILISAITFLCSINLAILNTAILSDPRMMIMNPSLCKEFMTFERNLVDVANLCIL</sequence>
<proteinExistence type="predicted"/>
<reference evidence="2 3" key="1">
    <citation type="journal article" date="2018" name="Sci. Rep.">
        <title>Genomic signatures of local adaptation to the degree of environmental predictability in rotifers.</title>
        <authorList>
            <person name="Franch-Gras L."/>
            <person name="Hahn C."/>
            <person name="Garcia-Roger E.M."/>
            <person name="Carmona M.J."/>
            <person name="Serra M."/>
            <person name="Gomez A."/>
        </authorList>
    </citation>
    <scope>NUCLEOTIDE SEQUENCE [LARGE SCALE GENOMIC DNA]</scope>
    <source>
        <strain evidence="2">HYR1</strain>
    </source>
</reference>
<keyword evidence="1" id="KW-1133">Transmembrane helix</keyword>
<keyword evidence="1" id="KW-0472">Membrane</keyword>
<name>A0A3M7QHA0_BRAPC</name>
<organism evidence="2 3">
    <name type="scientific">Brachionus plicatilis</name>
    <name type="common">Marine rotifer</name>
    <name type="synonym">Brachionus muelleri</name>
    <dbReference type="NCBI Taxonomy" id="10195"/>
    <lineage>
        <taxon>Eukaryota</taxon>
        <taxon>Metazoa</taxon>
        <taxon>Spiralia</taxon>
        <taxon>Gnathifera</taxon>
        <taxon>Rotifera</taxon>
        <taxon>Eurotatoria</taxon>
        <taxon>Monogononta</taxon>
        <taxon>Pseudotrocha</taxon>
        <taxon>Ploima</taxon>
        <taxon>Brachionidae</taxon>
        <taxon>Brachionus</taxon>
    </lineage>
</organism>
<keyword evidence="1" id="KW-0812">Transmembrane</keyword>
<evidence type="ECO:0000313" key="3">
    <source>
        <dbReference type="Proteomes" id="UP000276133"/>
    </source>
</evidence>
<dbReference type="AlphaFoldDB" id="A0A3M7QHA0"/>
<gene>
    <name evidence="2" type="ORF">BpHYR1_003496</name>
</gene>
<evidence type="ECO:0000313" key="2">
    <source>
        <dbReference type="EMBL" id="RNA10514.1"/>
    </source>
</evidence>
<dbReference type="Proteomes" id="UP000276133">
    <property type="component" value="Unassembled WGS sequence"/>
</dbReference>
<dbReference type="OrthoDB" id="10067596at2759"/>
<comment type="caution">
    <text evidence="2">The sequence shown here is derived from an EMBL/GenBank/DDBJ whole genome shotgun (WGS) entry which is preliminary data.</text>
</comment>
<evidence type="ECO:0000256" key="1">
    <source>
        <dbReference type="SAM" id="Phobius"/>
    </source>
</evidence>
<protein>
    <submittedName>
        <fullName evidence="2">Uncharacterized protein</fullName>
    </submittedName>
</protein>
<dbReference type="EMBL" id="REGN01006173">
    <property type="protein sequence ID" value="RNA10514.1"/>
    <property type="molecule type" value="Genomic_DNA"/>
</dbReference>
<accession>A0A3M7QHA0</accession>
<feature type="transmembrane region" description="Helical" evidence="1">
    <location>
        <begin position="98"/>
        <end position="123"/>
    </location>
</feature>